<reference evidence="1" key="1">
    <citation type="journal article" date="2021" name="Environ. Microbiol.">
        <title>Gene family expansions and transcriptome signatures uncover fungal adaptations to wood decay.</title>
        <authorList>
            <person name="Hage H."/>
            <person name="Miyauchi S."/>
            <person name="Viragh M."/>
            <person name="Drula E."/>
            <person name="Min B."/>
            <person name="Chaduli D."/>
            <person name="Navarro D."/>
            <person name="Favel A."/>
            <person name="Norest M."/>
            <person name="Lesage-Meessen L."/>
            <person name="Balint B."/>
            <person name="Merenyi Z."/>
            <person name="de Eugenio L."/>
            <person name="Morin E."/>
            <person name="Martinez A.T."/>
            <person name="Baldrian P."/>
            <person name="Stursova M."/>
            <person name="Martinez M.J."/>
            <person name="Novotny C."/>
            <person name="Magnuson J.K."/>
            <person name="Spatafora J.W."/>
            <person name="Maurice S."/>
            <person name="Pangilinan J."/>
            <person name="Andreopoulos W."/>
            <person name="LaButti K."/>
            <person name="Hundley H."/>
            <person name="Na H."/>
            <person name="Kuo A."/>
            <person name="Barry K."/>
            <person name="Lipzen A."/>
            <person name="Henrissat B."/>
            <person name="Riley R."/>
            <person name="Ahrendt S."/>
            <person name="Nagy L.G."/>
            <person name="Grigoriev I.V."/>
            <person name="Martin F."/>
            <person name="Rosso M.N."/>
        </authorList>
    </citation>
    <scope>NUCLEOTIDE SEQUENCE</scope>
    <source>
        <strain evidence="1">CBS 384.51</strain>
    </source>
</reference>
<evidence type="ECO:0000313" key="2">
    <source>
        <dbReference type="Proteomes" id="UP001055072"/>
    </source>
</evidence>
<name>A0ACB8TNI3_9APHY</name>
<protein>
    <submittedName>
        <fullName evidence="1">Uncharacterized protein</fullName>
    </submittedName>
</protein>
<organism evidence="1 2">
    <name type="scientific">Irpex rosettiformis</name>
    <dbReference type="NCBI Taxonomy" id="378272"/>
    <lineage>
        <taxon>Eukaryota</taxon>
        <taxon>Fungi</taxon>
        <taxon>Dikarya</taxon>
        <taxon>Basidiomycota</taxon>
        <taxon>Agaricomycotina</taxon>
        <taxon>Agaricomycetes</taxon>
        <taxon>Polyporales</taxon>
        <taxon>Irpicaceae</taxon>
        <taxon>Irpex</taxon>
    </lineage>
</organism>
<dbReference type="EMBL" id="MU274961">
    <property type="protein sequence ID" value="KAI0083542.1"/>
    <property type="molecule type" value="Genomic_DNA"/>
</dbReference>
<dbReference type="Proteomes" id="UP001055072">
    <property type="component" value="Unassembled WGS sequence"/>
</dbReference>
<keyword evidence="2" id="KW-1185">Reference proteome</keyword>
<evidence type="ECO:0000313" key="1">
    <source>
        <dbReference type="EMBL" id="KAI0083542.1"/>
    </source>
</evidence>
<proteinExistence type="predicted"/>
<comment type="caution">
    <text evidence="1">The sequence shown here is derived from an EMBL/GenBank/DDBJ whole genome shotgun (WGS) entry which is preliminary data.</text>
</comment>
<sequence length="228" mass="24272">MPSPYKLPTADDTASPIPSLGLSSAILLYCPSLILPVPSIKMNTLSTKLVGCTYGGPVSTVKHTTQAEPGSGRADATEDGLMGWVSGLVSAYSRLCTMYSTNALDARKDGLPLPILNKMASAAAKKVKHFEKAHLDGNVLFFLILITSLLDGRWRLGIPMQQSAARSSAILTPRLAHGQAKRSVRSCVQHVIAVSGSEDSVLIDGSALTCLTNLPRVLNIERPLSMNF</sequence>
<accession>A0ACB8TNI3</accession>
<gene>
    <name evidence="1" type="ORF">BDY19DRAFT_1051781</name>
</gene>